<dbReference type="AlphaFoldDB" id="M3ENV2"/>
<accession>M3ENV2</accession>
<dbReference type="Proteomes" id="UP000011770">
    <property type="component" value="Unassembled WGS sequence"/>
</dbReference>
<proteinExistence type="predicted"/>
<sequence length="46" mass="5441">MSLNFDEDNKKPKTKKTPVCFLFLNFERDLQFIPKLSKSKGFFLSL</sequence>
<gene>
    <name evidence="1" type="ORF">LEP1GSC188_2924</name>
</gene>
<comment type="caution">
    <text evidence="1">The sequence shown here is derived from an EMBL/GenBank/DDBJ whole genome shotgun (WGS) entry which is preliminary data.</text>
</comment>
<evidence type="ECO:0000313" key="1">
    <source>
        <dbReference type="EMBL" id="EMF82728.1"/>
    </source>
</evidence>
<reference evidence="1 2" key="1">
    <citation type="submission" date="2013-01" db="EMBL/GenBank/DDBJ databases">
        <authorList>
            <person name="Harkins D.M."/>
            <person name="Durkin A.S."/>
            <person name="Brinkac L.M."/>
            <person name="Haft D.H."/>
            <person name="Selengut J.D."/>
            <person name="Sanka R."/>
            <person name="DePew J."/>
            <person name="Purushe J."/>
            <person name="Tulsiani S.M."/>
            <person name="Graham G.C."/>
            <person name="Burns M.-A."/>
            <person name="Dohnt M.F."/>
            <person name="Smythe L.D."/>
            <person name="McKay D.B."/>
            <person name="Craig S.B."/>
            <person name="Vinetz J.M."/>
            <person name="Sutton G.G."/>
            <person name="Nierman W.C."/>
            <person name="Fouts D.E."/>
        </authorList>
    </citation>
    <scope>NUCLEOTIDE SEQUENCE [LARGE SCALE GENOMIC DNA]</scope>
    <source>
        <strain evidence="1 2">LT2116</strain>
    </source>
</reference>
<dbReference type="EMBL" id="AHOR02000017">
    <property type="protein sequence ID" value="EMF82728.1"/>
    <property type="molecule type" value="Genomic_DNA"/>
</dbReference>
<evidence type="ECO:0000313" key="2">
    <source>
        <dbReference type="Proteomes" id="UP000011770"/>
    </source>
</evidence>
<protein>
    <submittedName>
        <fullName evidence="1">Uncharacterized protein</fullName>
    </submittedName>
</protein>
<name>M3ENV2_9LEPT</name>
<organism evidence="1 2">
    <name type="scientific">Leptospira weilii serovar Topaz str. LT2116</name>
    <dbReference type="NCBI Taxonomy" id="1088540"/>
    <lineage>
        <taxon>Bacteria</taxon>
        <taxon>Pseudomonadati</taxon>
        <taxon>Spirochaetota</taxon>
        <taxon>Spirochaetia</taxon>
        <taxon>Leptospirales</taxon>
        <taxon>Leptospiraceae</taxon>
        <taxon>Leptospira</taxon>
    </lineage>
</organism>